<dbReference type="EMBL" id="ASRX01000055">
    <property type="protein sequence ID" value="EYF02800.1"/>
    <property type="molecule type" value="Genomic_DNA"/>
</dbReference>
<dbReference type="AlphaFoldDB" id="A0A017T1S4"/>
<dbReference type="Proteomes" id="UP000019678">
    <property type="component" value="Unassembled WGS sequence"/>
</dbReference>
<evidence type="ECO:0000313" key="3">
    <source>
        <dbReference type="Proteomes" id="UP000019678"/>
    </source>
</evidence>
<feature type="transmembrane region" description="Helical" evidence="1">
    <location>
        <begin position="87"/>
        <end position="107"/>
    </location>
</feature>
<dbReference type="STRING" id="1192034.CAP_6535"/>
<dbReference type="OrthoDB" id="5966662at2"/>
<evidence type="ECO:0000313" key="2">
    <source>
        <dbReference type="EMBL" id="EYF02800.1"/>
    </source>
</evidence>
<accession>A0A017T1S4</accession>
<keyword evidence="3" id="KW-1185">Reference proteome</keyword>
<feature type="transmembrane region" description="Helical" evidence="1">
    <location>
        <begin position="36"/>
        <end position="59"/>
    </location>
</feature>
<organism evidence="2 3">
    <name type="scientific">Chondromyces apiculatus DSM 436</name>
    <dbReference type="NCBI Taxonomy" id="1192034"/>
    <lineage>
        <taxon>Bacteria</taxon>
        <taxon>Pseudomonadati</taxon>
        <taxon>Myxococcota</taxon>
        <taxon>Polyangia</taxon>
        <taxon>Polyangiales</taxon>
        <taxon>Polyangiaceae</taxon>
        <taxon>Chondromyces</taxon>
    </lineage>
</organism>
<keyword evidence="1" id="KW-1133">Transmembrane helix</keyword>
<keyword evidence="1" id="KW-0472">Membrane</keyword>
<name>A0A017T1S4_9BACT</name>
<protein>
    <recommendedName>
        <fullName evidence="4">DUF2752 domain-containing protein</fullName>
    </recommendedName>
</protein>
<comment type="caution">
    <text evidence="2">The sequence shown here is derived from an EMBL/GenBank/DDBJ whole genome shotgun (WGS) entry which is preliminary data.</text>
</comment>
<gene>
    <name evidence="2" type="ORF">CAP_6535</name>
</gene>
<dbReference type="Pfam" id="PF10825">
    <property type="entry name" value="DUF2752"/>
    <property type="match status" value="1"/>
</dbReference>
<evidence type="ECO:0008006" key="4">
    <source>
        <dbReference type="Google" id="ProtNLM"/>
    </source>
</evidence>
<sequence length="155" mass="15910">MNNTASTPATGSERTQAALLLPPPSPHGRLTRFARVGALVAVLGGAVALEIPLCPFAILTRHPCPGCGLTRAALALMRGDAAEALHLHPLSVVLVPVIGLVLAHNALSYVKDGRVAATESLQGRRPTVIALVLGALGLIVWIARFFGALGGPVPV</sequence>
<evidence type="ECO:0000256" key="1">
    <source>
        <dbReference type="SAM" id="Phobius"/>
    </source>
</evidence>
<keyword evidence="1" id="KW-0812">Transmembrane</keyword>
<reference evidence="2 3" key="1">
    <citation type="submission" date="2013-05" db="EMBL/GenBank/DDBJ databases">
        <title>Genome assembly of Chondromyces apiculatus DSM 436.</title>
        <authorList>
            <person name="Sharma G."/>
            <person name="Khatri I."/>
            <person name="Kaur C."/>
            <person name="Mayilraj S."/>
            <person name="Subramanian S."/>
        </authorList>
    </citation>
    <scope>NUCLEOTIDE SEQUENCE [LARGE SCALE GENOMIC DNA]</scope>
    <source>
        <strain evidence="2 3">DSM 436</strain>
    </source>
</reference>
<feature type="transmembrane region" description="Helical" evidence="1">
    <location>
        <begin position="128"/>
        <end position="149"/>
    </location>
</feature>
<dbReference type="InterPro" id="IPR021215">
    <property type="entry name" value="DUF2752"/>
</dbReference>
<proteinExistence type="predicted"/>